<dbReference type="Proteomes" id="UP000186594">
    <property type="component" value="Unassembled WGS sequence"/>
</dbReference>
<sequence length="91" mass="10724">MKHCQDDEQKKKIQAEIKRVRLTLEFFPRAEKYVSLYKSGESGVRTRVRRDIENRMDEGRLDVAAPSLLKNAEKCPLQEHQKEAAQDDFFE</sequence>
<dbReference type="EMBL" id="LXFE01000281">
    <property type="protein sequence ID" value="OLL25929.1"/>
    <property type="molecule type" value="Genomic_DNA"/>
</dbReference>
<keyword evidence="2" id="KW-1185">Reference proteome</keyword>
<dbReference type="OrthoDB" id="47732at2759"/>
<organism evidence="1 2">
    <name type="scientific">Neolecta irregularis (strain DAH-3)</name>
    <dbReference type="NCBI Taxonomy" id="1198029"/>
    <lineage>
        <taxon>Eukaryota</taxon>
        <taxon>Fungi</taxon>
        <taxon>Dikarya</taxon>
        <taxon>Ascomycota</taxon>
        <taxon>Taphrinomycotina</taxon>
        <taxon>Neolectales</taxon>
        <taxon>Neolectaceae</taxon>
        <taxon>Neolecta</taxon>
    </lineage>
</organism>
<evidence type="ECO:0000313" key="1">
    <source>
        <dbReference type="EMBL" id="OLL25929.1"/>
    </source>
</evidence>
<protein>
    <recommendedName>
        <fullName evidence="3">rRNA-processing protein efg1</fullName>
    </recommendedName>
</protein>
<reference evidence="1 2" key="1">
    <citation type="submission" date="2016-04" db="EMBL/GenBank/DDBJ databases">
        <title>Evolutionary innovation and constraint leading to complex multicellularity in the Ascomycota.</title>
        <authorList>
            <person name="Cisse O."/>
            <person name="Nguyen A."/>
            <person name="Hewitt D.A."/>
            <person name="Jedd G."/>
            <person name="Stajich J.E."/>
        </authorList>
    </citation>
    <scope>NUCLEOTIDE SEQUENCE [LARGE SCALE GENOMIC DNA]</scope>
    <source>
        <strain evidence="1 2">DAH-3</strain>
    </source>
</reference>
<accession>A0A1U7LTH3</accession>
<dbReference type="AlphaFoldDB" id="A0A1U7LTH3"/>
<proteinExistence type="predicted"/>
<comment type="caution">
    <text evidence="1">The sequence shown here is derived from an EMBL/GenBank/DDBJ whole genome shotgun (WGS) entry which is preliminary data.</text>
</comment>
<name>A0A1U7LTH3_NEOID</name>
<gene>
    <name evidence="1" type="ORF">NEOLI_003570</name>
</gene>
<evidence type="ECO:0008006" key="3">
    <source>
        <dbReference type="Google" id="ProtNLM"/>
    </source>
</evidence>
<evidence type="ECO:0000313" key="2">
    <source>
        <dbReference type="Proteomes" id="UP000186594"/>
    </source>
</evidence>